<organism evidence="1 2">
    <name type="scientific">Trifolium medium</name>
    <dbReference type="NCBI Taxonomy" id="97028"/>
    <lineage>
        <taxon>Eukaryota</taxon>
        <taxon>Viridiplantae</taxon>
        <taxon>Streptophyta</taxon>
        <taxon>Embryophyta</taxon>
        <taxon>Tracheophyta</taxon>
        <taxon>Spermatophyta</taxon>
        <taxon>Magnoliopsida</taxon>
        <taxon>eudicotyledons</taxon>
        <taxon>Gunneridae</taxon>
        <taxon>Pentapetalae</taxon>
        <taxon>rosids</taxon>
        <taxon>fabids</taxon>
        <taxon>Fabales</taxon>
        <taxon>Fabaceae</taxon>
        <taxon>Papilionoideae</taxon>
        <taxon>50 kb inversion clade</taxon>
        <taxon>NPAAA clade</taxon>
        <taxon>Hologalegina</taxon>
        <taxon>IRL clade</taxon>
        <taxon>Trifolieae</taxon>
        <taxon>Trifolium</taxon>
    </lineage>
</organism>
<dbReference type="Proteomes" id="UP000265520">
    <property type="component" value="Unassembled WGS sequence"/>
</dbReference>
<proteinExistence type="predicted"/>
<dbReference type="EMBL" id="LXQA010988607">
    <property type="protein sequence ID" value="MCI80133.1"/>
    <property type="molecule type" value="Genomic_DNA"/>
</dbReference>
<evidence type="ECO:0000313" key="2">
    <source>
        <dbReference type="Proteomes" id="UP000265520"/>
    </source>
</evidence>
<evidence type="ECO:0008006" key="3">
    <source>
        <dbReference type="Google" id="ProtNLM"/>
    </source>
</evidence>
<sequence length="52" mass="5451">MSFGIGVCFRDSFGTLVQACTLCFPHVAPAVECQASTLLVALQIAVESGYAQ</sequence>
<accession>A0A392UY63</accession>
<evidence type="ECO:0000313" key="1">
    <source>
        <dbReference type="EMBL" id="MCI80133.1"/>
    </source>
</evidence>
<keyword evidence="2" id="KW-1185">Reference proteome</keyword>
<protein>
    <recommendedName>
        <fullName evidence="3">RNase H type-1 domain-containing protein</fullName>
    </recommendedName>
</protein>
<dbReference type="AlphaFoldDB" id="A0A392UY63"/>
<feature type="non-terminal residue" evidence="1">
    <location>
        <position position="52"/>
    </location>
</feature>
<comment type="caution">
    <text evidence="1">The sequence shown here is derived from an EMBL/GenBank/DDBJ whole genome shotgun (WGS) entry which is preliminary data.</text>
</comment>
<name>A0A392UY63_9FABA</name>
<reference evidence="1 2" key="1">
    <citation type="journal article" date="2018" name="Front. Plant Sci.">
        <title>Red Clover (Trifolium pratense) and Zigzag Clover (T. medium) - A Picture of Genomic Similarities and Differences.</title>
        <authorList>
            <person name="Dluhosova J."/>
            <person name="Istvanek J."/>
            <person name="Nedelnik J."/>
            <person name="Repkova J."/>
        </authorList>
    </citation>
    <scope>NUCLEOTIDE SEQUENCE [LARGE SCALE GENOMIC DNA]</scope>
    <source>
        <strain evidence="2">cv. 10/8</strain>
        <tissue evidence="1">Leaf</tissue>
    </source>
</reference>